<organism evidence="1 2">
    <name type="scientific">Dufourea novaeangliae</name>
    <name type="common">Sweat bee</name>
    <dbReference type="NCBI Taxonomy" id="178035"/>
    <lineage>
        <taxon>Eukaryota</taxon>
        <taxon>Metazoa</taxon>
        <taxon>Ecdysozoa</taxon>
        <taxon>Arthropoda</taxon>
        <taxon>Hexapoda</taxon>
        <taxon>Insecta</taxon>
        <taxon>Pterygota</taxon>
        <taxon>Neoptera</taxon>
        <taxon>Endopterygota</taxon>
        <taxon>Hymenoptera</taxon>
        <taxon>Apocrita</taxon>
        <taxon>Aculeata</taxon>
        <taxon>Apoidea</taxon>
        <taxon>Anthophila</taxon>
        <taxon>Halictidae</taxon>
        <taxon>Rophitinae</taxon>
        <taxon>Dufourea</taxon>
    </lineage>
</organism>
<evidence type="ECO:0000313" key="2">
    <source>
        <dbReference type="Proteomes" id="UP000076502"/>
    </source>
</evidence>
<protein>
    <submittedName>
        <fullName evidence="1">Uncharacterized protein</fullName>
    </submittedName>
</protein>
<sequence length="49" mass="5615">MVGRRLSENSNHRRRRGARWIHDGTLDLAKGDSGINDPIELEERSSVAW</sequence>
<keyword evidence="2" id="KW-1185">Reference proteome</keyword>
<name>A0A154PQM7_DUFNO</name>
<accession>A0A154PQM7</accession>
<dbReference type="EMBL" id="KQ435007">
    <property type="protein sequence ID" value="KZC13568.1"/>
    <property type="molecule type" value="Genomic_DNA"/>
</dbReference>
<reference evidence="1 2" key="1">
    <citation type="submission" date="2015-07" db="EMBL/GenBank/DDBJ databases">
        <title>The genome of Dufourea novaeangliae.</title>
        <authorList>
            <person name="Pan H."/>
            <person name="Kapheim K."/>
        </authorList>
    </citation>
    <scope>NUCLEOTIDE SEQUENCE [LARGE SCALE GENOMIC DNA]</scope>
    <source>
        <strain evidence="1">0120121106</strain>
        <tissue evidence="1">Whole body</tissue>
    </source>
</reference>
<gene>
    <name evidence="1" type="ORF">WN55_05120</name>
</gene>
<evidence type="ECO:0000313" key="1">
    <source>
        <dbReference type="EMBL" id="KZC13568.1"/>
    </source>
</evidence>
<proteinExistence type="predicted"/>
<dbReference type="AlphaFoldDB" id="A0A154PQM7"/>
<dbReference type="Proteomes" id="UP000076502">
    <property type="component" value="Unassembled WGS sequence"/>
</dbReference>